<gene>
    <name evidence="2" type="ORF">SISNIDRAFT_451194</name>
</gene>
<name>A0A164Y043_9AGAM</name>
<feature type="domain" description="DUF6533" evidence="1">
    <location>
        <begin position="17"/>
        <end position="55"/>
    </location>
</feature>
<accession>A0A164Y043</accession>
<keyword evidence="3" id="KW-1185">Reference proteome</keyword>
<sequence length="79" mass="9266">MGLSSWLEHYLIAEQTTAVSLTLLIYDWTLTLDREVKYFWVGLQTLTIPKALYFLVCIGDLSDHRRHKTSIESIPPYHR</sequence>
<organism evidence="2 3">
    <name type="scientific">Sistotremastrum niveocremeum HHB9708</name>
    <dbReference type="NCBI Taxonomy" id="1314777"/>
    <lineage>
        <taxon>Eukaryota</taxon>
        <taxon>Fungi</taxon>
        <taxon>Dikarya</taxon>
        <taxon>Basidiomycota</taxon>
        <taxon>Agaricomycotina</taxon>
        <taxon>Agaricomycetes</taxon>
        <taxon>Sistotremastrales</taxon>
        <taxon>Sistotremastraceae</taxon>
        <taxon>Sertulicium</taxon>
        <taxon>Sertulicium niveocremeum</taxon>
    </lineage>
</organism>
<dbReference type="AlphaFoldDB" id="A0A164Y043"/>
<dbReference type="OrthoDB" id="3242409at2759"/>
<dbReference type="Pfam" id="PF20151">
    <property type="entry name" value="DUF6533"/>
    <property type="match status" value="1"/>
</dbReference>
<dbReference type="InterPro" id="IPR045340">
    <property type="entry name" value="DUF6533"/>
</dbReference>
<protein>
    <recommendedName>
        <fullName evidence="1">DUF6533 domain-containing protein</fullName>
    </recommendedName>
</protein>
<reference evidence="2 3" key="1">
    <citation type="journal article" date="2016" name="Mol. Biol. Evol.">
        <title>Comparative Genomics of Early-Diverging Mushroom-Forming Fungi Provides Insights into the Origins of Lignocellulose Decay Capabilities.</title>
        <authorList>
            <person name="Nagy L.G."/>
            <person name="Riley R."/>
            <person name="Tritt A."/>
            <person name="Adam C."/>
            <person name="Daum C."/>
            <person name="Floudas D."/>
            <person name="Sun H."/>
            <person name="Yadav J.S."/>
            <person name="Pangilinan J."/>
            <person name="Larsson K.H."/>
            <person name="Matsuura K."/>
            <person name="Barry K."/>
            <person name="Labutti K."/>
            <person name="Kuo R."/>
            <person name="Ohm R.A."/>
            <person name="Bhattacharya S.S."/>
            <person name="Shirouzu T."/>
            <person name="Yoshinaga Y."/>
            <person name="Martin F.M."/>
            <person name="Grigoriev I.V."/>
            <person name="Hibbett D.S."/>
        </authorList>
    </citation>
    <scope>NUCLEOTIDE SEQUENCE [LARGE SCALE GENOMIC DNA]</scope>
    <source>
        <strain evidence="2 3">HHB9708</strain>
    </source>
</reference>
<evidence type="ECO:0000259" key="1">
    <source>
        <dbReference type="Pfam" id="PF20151"/>
    </source>
</evidence>
<dbReference type="Proteomes" id="UP000076722">
    <property type="component" value="Unassembled WGS sequence"/>
</dbReference>
<evidence type="ECO:0000313" key="3">
    <source>
        <dbReference type="Proteomes" id="UP000076722"/>
    </source>
</evidence>
<dbReference type="EMBL" id="KV419399">
    <property type="protein sequence ID" value="KZS96452.1"/>
    <property type="molecule type" value="Genomic_DNA"/>
</dbReference>
<evidence type="ECO:0000313" key="2">
    <source>
        <dbReference type="EMBL" id="KZS96452.1"/>
    </source>
</evidence>
<proteinExistence type="predicted"/>